<gene>
    <name evidence="2" type="ORF">L596_011588</name>
</gene>
<feature type="region of interest" description="Disordered" evidence="1">
    <location>
        <begin position="30"/>
        <end position="118"/>
    </location>
</feature>
<feature type="compositionally biased region" description="Basic and acidic residues" evidence="1">
    <location>
        <begin position="48"/>
        <end position="68"/>
    </location>
</feature>
<accession>A0A4U5NVB4</accession>
<protein>
    <submittedName>
        <fullName evidence="2">Uncharacterized protein</fullName>
    </submittedName>
</protein>
<evidence type="ECO:0000256" key="1">
    <source>
        <dbReference type="SAM" id="MobiDB-lite"/>
    </source>
</evidence>
<comment type="caution">
    <text evidence="2">The sequence shown here is derived from an EMBL/GenBank/DDBJ whole genome shotgun (WGS) entry which is preliminary data.</text>
</comment>
<dbReference type="Proteomes" id="UP000298663">
    <property type="component" value="Unassembled WGS sequence"/>
</dbReference>
<feature type="compositionally biased region" description="Basic and acidic residues" evidence="1">
    <location>
        <begin position="81"/>
        <end position="100"/>
    </location>
</feature>
<name>A0A4U5NVB4_STECR</name>
<dbReference type="AlphaFoldDB" id="A0A4U5NVB4"/>
<sequence length="118" mass="13548">MENANRVKTGQMKESYLQNLVWNRSTQKIEFASNDGGKPNVIKVIRQKPTETRRGRRVKGTENSEPGHRKPARLGQRGNQLRREEVRAARSSRDLRRPSLEDPGGPIRAQPGLLRLRR</sequence>
<evidence type="ECO:0000313" key="3">
    <source>
        <dbReference type="Proteomes" id="UP000298663"/>
    </source>
</evidence>
<keyword evidence="3" id="KW-1185">Reference proteome</keyword>
<dbReference type="EMBL" id="AZBU02000003">
    <property type="protein sequence ID" value="TKR87133.1"/>
    <property type="molecule type" value="Genomic_DNA"/>
</dbReference>
<reference evidence="2 3" key="1">
    <citation type="journal article" date="2015" name="Genome Biol.">
        <title>Comparative genomics of Steinernema reveals deeply conserved gene regulatory networks.</title>
        <authorList>
            <person name="Dillman A.R."/>
            <person name="Macchietto M."/>
            <person name="Porter C.F."/>
            <person name="Rogers A."/>
            <person name="Williams B."/>
            <person name="Antoshechkin I."/>
            <person name="Lee M.M."/>
            <person name="Goodwin Z."/>
            <person name="Lu X."/>
            <person name="Lewis E.E."/>
            <person name="Goodrich-Blair H."/>
            <person name="Stock S.P."/>
            <person name="Adams B.J."/>
            <person name="Sternberg P.W."/>
            <person name="Mortazavi A."/>
        </authorList>
    </citation>
    <scope>NUCLEOTIDE SEQUENCE [LARGE SCALE GENOMIC DNA]</scope>
    <source>
        <strain evidence="2 3">ALL</strain>
    </source>
</reference>
<proteinExistence type="predicted"/>
<organism evidence="2 3">
    <name type="scientific">Steinernema carpocapsae</name>
    <name type="common">Entomopathogenic nematode</name>
    <dbReference type="NCBI Taxonomy" id="34508"/>
    <lineage>
        <taxon>Eukaryota</taxon>
        <taxon>Metazoa</taxon>
        <taxon>Ecdysozoa</taxon>
        <taxon>Nematoda</taxon>
        <taxon>Chromadorea</taxon>
        <taxon>Rhabditida</taxon>
        <taxon>Tylenchina</taxon>
        <taxon>Panagrolaimomorpha</taxon>
        <taxon>Strongyloidoidea</taxon>
        <taxon>Steinernematidae</taxon>
        <taxon>Steinernema</taxon>
    </lineage>
</organism>
<reference evidence="2 3" key="2">
    <citation type="journal article" date="2019" name="G3 (Bethesda)">
        <title>Hybrid Assembly of the Genome of the Entomopathogenic Nematode Steinernema carpocapsae Identifies the X-Chromosome.</title>
        <authorList>
            <person name="Serra L."/>
            <person name="Macchietto M."/>
            <person name="Macias-Munoz A."/>
            <person name="McGill C.J."/>
            <person name="Rodriguez I.M."/>
            <person name="Rodriguez B."/>
            <person name="Murad R."/>
            <person name="Mortazavi A."/>
        </authorList>
    </citation>
    <scope>NUCLEOTIDE SEQUENCE [LARGE SCALE GENOMIC DNA]</scope>
    <source>
        <strain evidence="2 3">ALL</strain>
    </source>
</reference>
<evidence type="ECO:0000313" key="2">
    <source>
        <dbReference type="EMBL" id="TKR87133.1"/>
    </source>
</evidence>